<keyword evidence="4" id="KW-1185">Reference proteome</keyword>
<feature type="transmembrane region" description="Helical" evidence="2">
    <location>
        <begin position="124"/>
        <end position="143"/>
    </location>
</feature>
<feature type="transmembrane region" description="Helical" evidence="2">
    <location>
        <begin position="34"/>
        <end position="54"/>
    </location>
</feature>
<accession>A0AAU9D264</accession>
<reference evidence="3" key="1">
    <citation type="submission" date="2021-11" db="EMBL/GenBank/DDBJ databases">
        <title>Complete genome sequence of Atopobiaceae bacterium TOC12.</title>
        <authorList>
            <person name="Morinaga K."/>
            <person name="Kusada H."/>
            <person name="Tamaki H."/>
        </authorList>
    </citation>
    <scope>NUCLEOTIDE SEQUENCE</scope>
    <source>
        <strain evidence="3">TOC12</strain>
    </source>
</reference>
<evidence type="ECO:0000313" key="4">
    <source>
        <dbReference type="Proteomes" id="UP001431186"/>
    </source>
</evidence>
<feature type="coiled-coil region" evidence="1">
    <location>
        <begin position="7"/>
        <end position="34"/>
    </location>
</feature>
<dbReference type="KEGG" id="lcal:ATTO_03610"/>
<keyword evidence="2" id="KW-1133">Transmembrane helix</keyword>
<keyword evidence="2" id="KW-0472">Membrane</keyword>
<evidence type="ECO:0000256" key="2">
    <source>
        <dbReference type="SAM" id="Phobius"/>
    </source>
</evidence>
<gene>
    <name evidence="3" type="ORF">ATTO_03610</name>
</gene>
<protein>
    <submittedName>
        <fullName evidence="3">Uncharacterized protein</fullName>
    </submittedName>
</protein>
<organism evidence="3 4">
    <name type="scientific">Leptogranulimonas caecicola</name>
    <dbReference type="NCBI Taxonomy" id="2894156"/>
    <lineage>
        <taxon>Bacteria</taxon>
        <taxon>Bacillati</taxon>
        <taxon>Actinomycetota</taxon>
        <taxon>Coriobacteriia</taxon>
        <taxon>Coriobacteriales</taxon>
        <taxon>Kribbibacteriaceae</taxon>
        <taxon>Leptogranulimonas</taxon>
    </lineage>
</organism>
<keyword evidence="2" id="KW-0812">Transmembrane</keyword>
<dbReference type="AlphaFoldDB" id="A0AAU9D264"/>
<evidence type="ECO:0000313" key="3">
    <source>
        <dbReference type="EMBL" id="BDC90489.1"/>
    </source>
</evidence>
<dbReference type="RefSeq" id="WP_265592012.1">
    <property type="nucleotide sequence ID" value="NZ_AP025285.1"/>
</dbReference>
<name>A0AAU9D264_9ACTN</name>
<keyword evidence="1" id="KW-0175">Coiled coil</keyword>
<evidence type="ECO:0000256" key="1">
    <source>
        <dbReference type="SAM" id="Coils"/>
    </source>
</evidence>
<dbReference type="EMBL" id="AP025285">
    <property type="protein sequence ID" value="BDC90489.1"/>
    <property type="molecule type" value="Genomic_DNA"/>
</dbReference>
<feature type="transmembrane region" description="Helical" evidence="2">
    <location>
        <begin position="60"/>
        <end position="78"/>
    </location>
</feature>
<sequence length="208" mass="24163">MEDFSRIERSDELVAQYEMQYETLREEIGNCTRLSNDFSTFSMTALAAVLAFAFSSNNPFLFLIPFVLIIPLSSKSLYYRKNIAKISAYMIVMLESEIKGYKWETLNELYKEDKSHSRFTVFRNYEYLFEALICIMLYFYYAIESSFDIAPLVVGIILGIAALVYVWIISYKMAHTGKLKAVAVRKWEQLRRELHEGEPDSPINGTTI</sequence>
<dbReference type="Proteomes" id="UP001431186">
    <property type="component" value="Chromosome"/>
</dbReference>
<feature type="transmembrane region" description="Helical" evidence="2">
    <location>
        <begin position="149"/>
        <end position="170"/>
    </location>
</feature>
<proteinExistence type="predicted"/>